<dbReference type="InterPro" id="IPR053842">
    <property type="entry name" value="NikA-like"/>
</dbReference>
<protein>
    <submittedName>
        <fullName evidence="1">Mobilisation protein (MobC)</fullName>
    </submittedName>
</protein>
<sequence>MTKNKKRQTAYGYRTKDMHIRLTEAELLKLQALADDFEMTESEFIRWSVFQRKVTMRIIIDDEKHALAQIRHQLDRIGNNINQIAKLVNTGYVNPEMFRTELKDMFKLIHDEIDLLNRVQSEVDEHWKKKVSKYSALQFSC</sequence>
<evidence type="ECO:0000313" key="1">
    <source>
        <dbReference type="EMBL" id="SFQ14717.1"/>
    </source>
</evidence>
<gene>
    <name evidence="1" type="ORF">SAMN04487928_12083</name>
</gene>
<dbReference type="Proteomes" id="UP000182624">
    <property type="component" value="Unassembled WGS sequence"/>
</dbReference>
<dbReference type="OrthoDB" id="2004071at2"/>
<organism evidence="1 2">
    <name type="scientific">Butyrivibrio proteoclasticus</name>
    <dbReference type="NCBI Taxonomy" id="43305"/>
    <lineage>
        <taxon>Bacteria</taxon>
        <taxon>Bacillati</taxon>
        <taxon>Bacillota</taxon>
        <taxon>Clostridia</taxon>
        <taxon>Lachnospirales</taxon>
        <taxon>Lachnospiraceae</taxon>
        <taxon>Butyrivibrio</taxon>
    </lineage>
</organism>
<proteinExistence type="predicted"/>
<keyword evidence="2" id="KW-1185">Reference proteome</keyword>
<dbReference type="AlphaFoldDB" id="A0A1I5W525"/>
<dbReference type="EMBL" id="FOXO01000020">
    <property type="protein sequence ID" value="SFQ14717.1"/>
    <property type="molecule type" value="Genomic_DNA"/>
</dbReference>
<reference evidence="2" key="1">
    <citation type="submission" date="2016-10" db="EMBL/GenBank/DDBJ databases">
        <authorList>
            <person name="Varghese N."/>
            <person name="Submissions S."/>
        </authorList>
    </citation>
    <scope>NUCLEOTIDE SEQUENCE [LARGE SCALE GENOMIC DNA]</scope>
    <source>
        <strain evidence="2">P18</strain>
    </source>
</reference>
<evidence type="ECO:0000313" key="2">
    <source>
        <dbReference type="Proteomes" id="UP000182624"/>
    </source>
</evidence>
<dbReference type="Pfam" id="PF21983">
    <property type="entry name" value="NikA-like"/>
    <property type="match status" value="1"/>
</dbReference>
<accession>A0A1I5W525</accession>
<name>A0A1I5W525_9FIRM</name>